<accession>A0A9R1CXG2</accession>
<protein>
    <submittedName>
        <fullName evidence="2">Endonuclease</fullName>
    </submittedName>
</protein>
<organism evidence="2 3">
    <name type="scientific">Prevotella lacticifex</name>
    <dbReference type="NCBI Taxonomy" id="2854755"/>
    <lineage>
        <taxon>Bacteria</taxon>
        <taxon>Pseudomonadati</taxon>
        <taxon>Bacteroidota</taxon>
        <taxon>Bacteroidia</taxon>
        <taxon>Bacteroidales</taxon>
        <taxon>Prevotellaceae</taxon>
        <taxon>Prevotella</taxon>
    </lineage>
</organism>
<proteinExistence type="predicted"/>
<reference evidence="2" key="1">
    <citation type="journal article" date="2022" name="Int. J. Syst. Evol. Microbiol.">
        <title>Prevotella lacticifex sp. nov., isolated from the rumen of cows.</title>
        <authorList>
            <person name="Shinkai T."/>
            <person name="Ikeyama N."/>
            <person name="Kumagai M."/>
            <person name="Ohmori H."/>
            <person name="Sakamoto M."/>
            <person name="Ohkuma M."/>
            <person name="Mitsumori M."/>
        </authorList>
    </citation>
    <scope>NUCLEOTIDE SEQUENCE</scope>
    <source>
        <strain evidence="2">R5076</strain>
    </source>
</reference>
<evidence type="ECO:0000313" key="2">
    <source>
        <dbReference type="EMBL" id="GJG59737.1"/>
    </source>
</evidence>
<keyword evidence="2" id="KW-0540">Nuclease</keyword>
<keyword evidence="2" id="KW-0378">Hydrolase</keyword>
<dbReference type="GO" id="GO:0004519">
    <property type="term" value="F:endonuclease activity"/>
    <property type="evidence" value="ECO:0007669"/>
    <property type="project" value="UniProtKB-KW"/>
</dbReference>
<name>A0A9R1CXG2_9BACT</name>
<comment type="caution">
    <text evidence="2">The sequence shown here is derived from an EMBL/GenBank/DDBJ whole genome shotgun (WGS) entry which is preliminary data.</text>
</comment>
<dbReference type="EMBL" id="BPUB01000002">
    <property type="protein sequence ID" value="GJG59737.1"/>
    <property type="molecule type" value="Genomic_DNA"/>
</dbReference>
<dbReference type="Pfam" id="PF01261">
    <property type="entry name" value="AP_endonuc_2"/>
    <property type="match status" value="1"/>
</dbReference>
<gene>
    <name evidence="2" type="ORF">PRLR5076_25880</name>
</gene>
<evidence type="ECO:0000259" key="1">
    <source>
        <dbReference type="Pfam" id="PF01261"/>
    </source>
</evidence>
<feature type="domain" description="Xylose isomerase-like TIM barrel" evidence="1">
    <location>
        <begin position="10"/>
        <end position="250"/>
    </location>
</feature>
<sequence>MLKRQKIGEFALARELGADGVEMDMGPLGKRVLFDNQLRDRVQAAKFRHLADSLHVAVASVAMSGFFAQSLIARDNYQDLFADCLRTMRMFGCKVAFLPLGGCGEGWKRPGSEHDELVRRLRVIGSMAQKNGVIVGIRTALDAKAARRLLKEIGSDGIKIYYSFQDAIDNGRDICKELRCLGRRRIVQIHASNTDGVLLKDDPAVDLVAIKRTLDKLRWSGWLVVERSRDVKRVRDVKYNFGENIAYLKRIFQSEPAPTTLK</sequence>
<dbReference type="InterPro" id="IPR036237">
    <property type="entry name" value="Xyl_isomerase-like_sf"/>
</dbReference>
<dbReference type="Proteomes" id="UP000825483">
    <property type="component" value="Unassembled WGS sequence"/>
</dbReference>
<keyword evidence="2" id="KW-0255">Endonuclease</keyword>
<dbReference type="SUPFAM" id="SSF51658">
    <property type="entry name" value="Xylose isomerase-like"/>
    <property type="match status" value="1"/>
</dbReference>
<evidence type="ECO:0000313" key="3">
    <source>
        <dbReference type="Proteomes" id="UP000825483"/>
    </source>
</evidence>
<dbReference type="AlphaFoldDB" id="A0A9R1CXG2"/>
<dbReference type="InterPro" id="IPR013022">
    <property type="entry name" value="Xyl_isomerase-like_TIM-brl"/>
</dbReference>
<dbReference type="Gene3D" id="3.20.20.150">
    <property type="entry name" value="Divalent-metal-dependent TIM barrel enzymes"/>
    <property type="match status" value="1"/>
</dbReference>
<keyword evidence="3" id="KW-1185">Reference proteome</keyword>